<sequence>MMMRDPDVFGEEFVLCWLAAARSLQEHGDGESLNWIKDDLHAPFLEHLSFRLGNQLFFIRLEDVDQRLQIPGDPIGLNYIAESCNGVACLMPMRLREGEWTPQAPGWGLLDAKSGRSFDPVMLVSDEEIEMTDWELHDFAVQVTRARVTEKLKRPIQYYNGDPGIAPSVIFEGESGPEWIVVGAARHPQRVADKPEQIDEIIAHCKNIGDVGYFASVPVISANDGIFDPARASVPLWRGHGLRYGFAGLELLWKKRDHPLAMMRRMLLKRP</sequence>
<dbReference type="OrthoDB" id="8479597at2"/>
<proteinExistence type="predicted"/>
<gene>
    <name evidence="1" type="ORF">MAIT1_00014</name>
</gene>
<dbReference type="Proteomes" id="UP000194003">
    <property type="component" value="Unassembled WGS sequence"/>
</dbReference>
<evidence type="ECO:0000313" key="2">
    <source>
        <dbReference type="Proteomes" id="UP000194003"/>
    </source>
</evidence>
<comment type="caution">
    <text evidence="1">The sequence shown here is derived from an EMBL/GenBank/DDBJ whole genome shotgun (WGS) entry which is preliminary data.</text>
</comment>
<reference evidence="1 2" key="1">
    <citation type="journal article" date="2016" name="BMC Genomics">
        <title>Combined genomic and structural analyses of a cultured magnetotactic bacterium reveals its niche adaptation to a dynamic environment.</title>
        <authorList>
            <person name="Araujo A.C."/>
            <person name="Morillo V."/>
            <person name="Cypriano J."/>
            <person name="Teixeira L.C."/>
            <person name="Leao P."/>
            <person name="Lyra S."/>
            <person name="Almeida L.G."/>
            <person name="Bazylinski D.A."/>
            <person name="Vasconcellos A.T."/>
            <person name="Abreu F."/>
            <person name="Lins U."/>
        </authorList>
    </citation>
    <scope>NUCLEOTIDE SEQUENCE [LARGE SCALE GENOMIC DNA]</scope>
    <source>
        <strain evidence="1 2">IT-1</strain>
    </source>
</reference>
<dbReference type="AlphaFoldDB" id="A0A1Y2K8J0"/>
<evidence type="ECO:0000313" key="1">
    <source>
        <dbReference type="EMBL" id="OSM07070.1"/>
    </source>
</evidence>
<dbReference type="STRING" id="1434232.MAIT1_00014"/>
<protein>
    <submittedName>
        <fullName evidence="1">Uncharacterized protein</fullName>
    </submittedName>
</protein>
<dbReference type="EMBL" id="LVJN01000015">
    <property type="protein sequence ID" value="OSM07070.1"/>
    <property type="molecule type" value="Genomic_DNA"/>
</dbReference>
<keyword evidence="2" id="KW-1185">Reference proteome</keyword>
<name>A0A1Y2K8J0_9PROT</name>
<accession>A0A1Y2K8J0</accession>
<dbReference type="RefSeq" id="WP_085441012.1">
    <property type="nucleotide sequence ID" value="NZ_LVJN01000015.1"/>
</dbReference>
<organism evidence="1 2">
    <name type="scientific">Magnetofaba australis IT-1</name>
    <dbReference type="NCBI Taxonomy" id="1434232"/>
    <lineage>
        <taxon>Bacteria</taxon>
        <taxon>Pseudomonadati</taxon>
        <taxon>Pseudomonadota</taxon>
        <taxon>Magnetococcia</taxon>
        <taxon>Magnetococcales</taxon>
        <taxon>Magnetococcaceae</taxon>
        <taxon>Magnetofaba</taxon>
    </lineage>
</organism>